<evidence type="ECO:0000313" key="8">
    <source>
        <dbReference type="EMBL" id="RLU23048.1"/>
    </source>
</evidence>
<dbReference type="PROSITE" id="PS51203">
    <property type="entry name" value="CS"/>
    <property type="match status" value="1"/>
</dbReference>
<name>A0A026VUQ1_OOCBI</name>
<dbReference type="AlphaFoldDB" id="A0A026VUQ1"/>
<dbReference type="PANTHER" id="PTHR21664">
    <property type="entry name" value="CHRONIC MYELOGENOUS LEUKEMIA TUMOR ANTIGEN 66"/>
    <property type="match status" value="1"/>
</dbReference>
<organism evidence="7 9">
    <name type="scientific">Ooceraea biroi</name>
    <name type="common">Clonal raider ant</name>
    <name type="synonym">Cerapachys biroi</name>
    <dbReference type="NCBI Taxonomy" id="2015173"/>
    <lineage>
        <taxon>Eukaryota</taxon>
        <taxon>Metazoa</taxon>
        <taxon>Ecdysozoa</taxon>
        <taxon>Arthropoda</taxon>
        <taxon>Hexapoda</taxon>
        <taxon>Insecta</taxon>
        <taxon>Pterygota</taxon>
        <taxon>Neoptera</taxon>
        <taxon>Endopterygota</taxon>
        <taxon>Hymenoptera</taxon>
        <taxon>Apocrita</taxon>
        <taxon>Aculeata</taxon>
        <taxon>Formicoidea</taxon>
        <taxon>Formicidae</taxon>
        <taxon>Dorylinae</taxon>
        <taxon>Ooceraea</taxon>
    </lineage>
</organism>
<dbReference type="OrthoDB" id="428655at2759"/>
<keyword evidence="9" id="KW-1185">Reference proteome</keyword>
<dbReference type="EMBL" id="QOIP01000005">
    <property type="protein sequence ID" value="RLU23048.1"/>
    <property type="molecule type" value="Genomic_DNA"/>
</dbReference>
<reference evidence="7 9" key="1">
    <citation type="journal article" date="2014" name="Curr. Biol.">
        <title>The genome of the clonal raider ant Cerapachys biroi.</title>
        <authorList>
            <person name="Oxley P.R."/>
            <person name="Ji L."/>
            <person name="Fetter-Pruneda I."/>
            <person name="McKenzie S.K."/>
            <person name="Li C."/>
            <person name="Hu H."/>
            <person name="Zhang G."/>
            <person name="Kronauer D.J."/>
        </authorList>
    </citation>
    <scope>NUCLEOTIDE SEQUENCE [LARGE SCALE GENOMIC DNA]</scope>
</reference>
<protein>
    <recommendedName>
        <fullName evidence="3">NudC domain-containing protein 1</fullName>
    </recommendedName>
</protein>
<dbReference type="InterPro" id="IPR008978">
    <property type="entry name" value="HSP20-like_chaperone"/>
</dbReference>
<comment type="subcellular location">
    <subcellularLocation>
        <location evidence="2">Cytoplasm</location>
    </subcellularLocation>
    <subcellularLocation>
        <location evidence="1">Nucleus</location>
    </subcellularLocation>
</comment>
<dbReference type="Pfam" id="PF04969">
    <property type="entry name" value="CS"/>
    <property type="match status" value="1"/>
</dbReference>
<keyword evidence="5" id="KW-0539">Nucleus</keyword>
<reference evidence="8" key="3">
    <citation type="submission" date="2018-07" db="EMBL/GenBank/DDBJ databases">
        <authorList>
            <person name="Mckenzie S.K."/>
            <person name="Kronauer D.J.C."/>
        </authorList>
    </citation>
    <scope>NUCLEOTIDE SEQUENCE</scope>
    <source>
        <strain evidence="8">Clonal line C1</strain>
    </source>
</reference>
<dbReference type="CDD" id="cd06467">
    <property type="entry name" value="p23_NUDC_like"/>
    <property type="match status" value="1"/>
</dbReference>
<feature type="domain" description="CS" evidence="6">
    <location>
        <begin position="261"/>
        <end position="348"/>
    </location>
</feature>
<evidence type="ECO:0000256" key="3">
    <source>
        <dbReference type="ARBA" id="ARBA00018915"/>
    </source>
</evidence>
<evidence type="ECO:0000259" key="6">
    <source>
        <dbReference type="PROSITE" id="PS51203"/>
    </source>
</evidence>
<dbReference type="GO" id="GO:0005634">
    <property type="term" value="C:nucleus"/>
    <property type="evidence" value="ECO:0007669"/>
    <property type="project" value="UniProtKB-SubCell"/>
</dbReference>
<evidence type="ECO:0000313" key="7">
    <source>
        <dbReference type="EMBL" id="EZA47477.1"/>
    </source>
</evidence>
<dbReference type="GO" id="GO:0005737">
    <property type="term" value="C:cytoplasm"/>
    <property type="evidence" value="ECO:0007669"/>
    <property type="project" value="UniProtKB-SubCell"/>
</dbReference>
<gene>
    <name evidence="8" type="ORF">DMN91_005326</name>
    <name evidence="7" type="ORF">X777_15604</name>
</gene>
<evidence type="ECO:0000256" key="4">
    <source>
        <dbReference type="ARBA" id="ARBA00022490"/>
    </source>
</evidence>
<evidence type="ECO:0000313" key="9">
    <source>
        <dbReference type="Proteomes" id="UP000053097"/>
    </source>
</evidence>
<dbReference type="Proteomes" id="UP000279307">
    <property type="component" value="Chromosome 5"/>
</dbReference>
<evidence type="ECO:0000256" key="1">
    <source>
        <dbReference type="ARBA" id="ARBA00004123"/>
    </source>
</evidence>
<reference evidence="8" key="2">
    <citation type="journal article" date="2018" name="Genome Res.">
        <title>The genomic architecture and molecular evolution of ant odorant receptors.</title>
        <authorList>
            <person name="McKenzie S.K."/>
            <person name="Kronauer D.J.C."/>
        </authorList>
    </citation>
    <scope>NUCLEOTIDE SEQUENCE [LARGE SCALE GENOMIC DNA]</scope>
    <source>
        <strain evidence="8">Clonal line C1</strain>
    </source>
</reference>
<evidence type="ECO:0000256" key="2">
    <source>
        <dbReference type="ARBA" id="ARBA00004496"/>
    </source>
</evidence>
<dbReference type="Gene3D" id="2.60.40.790">
    <property type="match status" value="1"/>
</dbReference>
<dbReference type="EMBL" id="KK107847">
    <property type="protein sequence ID" value="EZA47477.1"/>
    <property type="molecule type" value="Genomic_DNA"/>
</dbReference>
<dbReference type="InterPro" id="IPR037895">
    <property type="entry name" value="NUDCD1"/>
</dbReference>
<evidence type="ECO:0000256" key="5">
    <source>
        <dbReference type="ARBA" id="ARBA00023242"/>
    </source>
</evidence>
<dbReference type="PANTHER" id="PTHR21664:SF1">
    <property type="entry name" value="NUDC DOMAIN-CONTAINING PROTEIN 1"/>
    <property type="match status" value="1"/>
</dbReference>
<dbReference type="Proteomes" id="UP000053097">
    <property type="component" value="Unassembled WGS sequence"/>
</dbReference>
<sequence length="557" mass="63859">MTDVIELRPNKSLINSSFEKYQFSSDVVPITLEIKLKRDVYRLEPNPNQESWLEARLFAFHNHLFNNVYDTSCWFIDDDWVVWRLDKSGSLDQVHKLRTTDTSLPKITYNPSMGFTSHQILVISDGGEKLEVLLGNTEENMKVFSLDPVEPGVIMNVQHVKKSSKIIVTMCGIATGNNEKKYTQLTLLSYSLQYSGNEIKNISYVDKQILRVQGTIDYIYVEENGNYVHSICQDNIDFEKEDTQGSETEVKQSDTNVESQLKIPKYYWSQDEDSLTVWIKIPKQHSSKRPKINIKPLELSVVVDNVILIQGECQHRLEEDMATWRQEEDTLQIDLSKYENGLMWSELLKGDTGGECLPNETLAAEIHKRLAHLCTDQQGSGIGEDQPCVGFNSEQLEECDLEGKDNFLQRINLLTRTTTHLARLGSNNHVLFTCKREYGQAVCLRHDHDACVWAVDDDANDDAEWNIKHTHSFPGFGYVEASKTNKKFCVAPIDGSYIAIVEHTRHVFLYNKPDVDAQTAKQRIIDINYETSPIMGVVAMDRYLIILSKDKLYRLEI</sequence>
<proteinExistence type="predicted"/>
<dbReference type="InterPro" id="IPR007052">
    <property type="entry name" value="CS_dom"/>
</dbReference>
<dbReference type="SUPFAM" id="SSF49764">
    <property type="entry name" value="HSP20-like chaperones"/>
    <property type="match status" value="1"/>
</dbReference>
<dbReference type="OMA" id="PMEECDE"/>
<keyword evidence="4" id="KW-0963">Cytoplasm</keyword>
<accession>A0A026VUQ1</accession>
<dbReference type="STRING" id="2015173.A0A026VUQ1"/>